<dbReference type="Gene3D" id="2.60.40.10">
    <property type="entry name" value="Immunoglobulins"/>
    <property type="match status" value="1"/>
</dbReference>
<protein>
    <recommendedName>
        <fullName evidence="3">Por secretion system C-terminal sorting domain-containing protein</fullName>
    </recommendedName>
</protein>
<sequence>MTVFSNLSFNPTFKSLSLYFFLILLLTRHFVAAQNFTSIAAGEWKQNQTWTSTHNCAANNNISQGQPPISKNWGCPVEVTINHELVYNGNATGFGSGVFAGINIGANGRLLFTGDLTINGGGSLPKIELAEGAEWIVQGTFDINRGVEIVVPRNASLIIDRLIVGDNRPIITVADGATLIVKEETLVKSNATLNLAGDFETKDLTFTSGGTINASAADGRFNVSGNLLINNGTLNMLGQSRIQVGGTTSTGQSGQINFKNTASGLFSGDVTMSNGGGISAEGNSGITFEENLNMSGGAKLDLSNFSSLIVQKDITMTNGSINVANNTEVAVGGKLRASNGASINGRNNAAVNICDYQNSTKESTYHVSLRNNAFYGQGCFALPVLWKSFDVAVEGEEFLRLDWKTSKEEASSHYEIERSFGGIDAFEKIAEIPAAGWSNVETHYSFQDNQRKGFNGMVYYRIRQVDFDGEFSLSEVVGARLTAKEHSKMEWLAYPNPSDGSSLKIKPVGGDVSGRVKVRFMQNTAIAAYEGEIGMELDQWLQARISEAGKGLCVVELIFDSEIYRVKILKV</sequence>
<dbReference type="EMBL" id="FRCY01000002">
    <property type="protein sequence ID" value="SHM62520.1"/>
    <property type="molecule type" value="Genomic_DNA"/>
</dbReference>
<keyword evidence="2" id="KW-1185">Reference proteome</keyword>
<evidence type="ECO:0000313" key="1">
    <source>
        <dbReference type="EMBL" id="SHM62520.1"/>
    </source>
</evidence>
<evidence type="ECO:0000313" key="2">
    <source>
        <dbReference type="Proteomes" id="UP000184513"/>
    </source>
</evidence>
<dbReference type="RefSeq" id="WP_143155909.1">
    <property type="nucleotide sequence ID" value="NZ_FRCY01000002.1"/>
</dbReference>
<accession>A0A1M7KB82</accession>
<proteinExistence type="predicted"/>
<dbReference type="Proteomes" id="UP000184513">
    <property type="component" value="Unassembled WGS sequence"/>
</dbReference>
<dbReference type="STRING" id="388280.SAMN04488057_102374"/>
<dbReference type="InterPro" id="IPR013783">
    <property type="entry name" value="Ig-like_fold"/>
</dbReference>
<dbReference type="OrthoDB" id="1443240at2"/>
<gene>
    <name evidence="1" type="ORF">SAMN04488057_102374</name>
</gene>
<dbReference type="AlphaFoldDB" id="A0A1M7KB82"/>
<organism evidence="1 2">
    <name type="scientific">Cyclobacterium lianum</name>
    <dbReference type="NCBI Taxonomy" id="388280"/>
    <lineage>
        <taxon>Bacteria</taxon>
        <taxon>Pseudomonadati</taxon>
        <taxon>Bacteroidota</taxon>
        <taxon>Cytophagia</taxon>
        <taxon>Cytophagales</taxon>
        <taxon>Cyclobacteriaceae</taxon>
        <taxon>Cyclobacterium</taxon>
    </lineage>
</organism>
<reference evidence="1 2" key="1">
    <citation type="submission" date="2016-11" db="EMBL/GenBank/DDBJ databases">
        <authorList>
            <person name="Jaros S."/>
            <person name="Januszkiewicz K."/>
            <person name="Wedrychowicz H."/>
        </authorList>
    </citation>
    <scope>NUCLEOTIDE SEQUENCE [LARGE SCALE GENOMIC DNA]</scope>
    <source>
        <strain evidence="1 2">CGMCC 1.6102</strain>
    </source>
</reference>
<name>A0A1M7KB82_9BACT</name>
<evidence type="ECO:0008006" key="3">
    <source>
        <dbReference type="Google" id="ProtNLM"/>
    </source>
</evidence>